<organism evidence="2 3">
    <name type="scientific">Gossypium gossypioides</name>
    <name type="common">Mexican cotton</name>
    <name type="synonym">Selera gossypioides</name>
    <dbReference type="NCBI Taxonomy" id="34282"/>
    <lineage>
        <taxon>Eukaryota</taxon>
        <taxon>Viridiplantae</taxon>
        <taxon>Streptophyta</taxon>
        <taxon>Embryophyta</taxon>
        <taxon>Tracheophyta</taxon>
        <taxon>Spermatophyta</taxon>
        <taxon>Magnoliopsida</taxon>
        <taxon>eudicotyledons</taxon>
        <taxon>Gunneridae</taxon>
        <taxon>Pentapetalae</taxon>
        <taxon>rosids</taxon>
        <taxon>malvids</taxon>
        <taxon>Malvales</taxon>
        <taxon>Malvaceae</taxon>
        <taxon>Malvoideae</taxon>
        <taxon>Gossypium</taxon>
    </lineage>
</organism>
<evidence type="ECO:0000256" key="1">
    <source>
        <dbReference type="SAM" id="MobiDB-lite"/>
    </source>
</evidence>
<dbReference type="AlphaFoldDB" id="A0A7J9BE28"/>
<proteinExistence type="predicted"/>
<gene>
    <name evidence="2" type="ORF">Gogos_018438</name>
</gene>
<feature type="region of interest" description="Disordered" evidence="1">
    <location>
        <begin position="1"/>
        <end position="32"/>
    </location>
</feature>
<keyword evidence="3" id="KW-1185">Reference proteome</keyword>
<protein>
    <submittedName>
        <fullName evidence="2">Uncharacterized protein</fullName>
    </submittedName>
</protein>
<comment type="caution">
    <text evidence="2">The sequence shown here is derived from an EMBL/GenBank/DDBJ whole genome shotgun (WGS) entry which is preliminary data.</text>
</comment>
<dbReference type="Proteomes" id="UP000593579">
    <property type="component" value="Unassembled WGS sequence"/>
</dbReference>
<dbReference type="EMBL" id="JABEZY010000002">
    <property type="protein sequence ID" value="MBA0734536.1"/>
    <property type="molecule type" value="Genomic_DNA"/>
</dbReference>
<feature type="non-terminal residue" evidence="2">
    <location>
        <position position="1"/>
    </location>
</feature>
<evidence type="ECO:0000313" key="3">
    <source>
        <dbReference type="Proteomes" id="UP000593579"/>
    </source>
</evidence>
<evidence type="ECO:0000313" key="2">
    <source>
        <dbReference type="EMBL" id="MBA0734536.1"/>
    </source>
</evidence>
<reference evidence="2 3" key="1">
    <citation type="journal article" date="2019" name="Genome Biol. Evol.">
        <title>Insights into the evolution of the New World diploid cottons (Gossypium, subgenus Houzingenia) based on genome sequencing.</title>
        <authorList>
            <person name="Grover C.E."/>
            <person name="Arick M.A. 2nd"/>
            <person name="Thrash A."/>
            <person name="Conover J.L."/>
            <person name="Sanders W.S."/>
            <person name="Peterson D.G."/>
            <person name="Frelichowski J.E."/>
            <person name="Scheffler J.A."/>
            <person name="Scheffler B.E."/>
            <person name="Wendel J.F."/>
        </authorList>
    </citation>
    <scope>NUCLEOTIDE SEQUENCE [LARGE SCALE GENOMIC DNA]</scope>
    <source>
        <strain evidence="2">5</strain>
        <tissue evidence="2">Leaf</tissue>
    </source>
</reference>
<dbReference type="OrthoDB" id="5792673at2759"/>
<accession>A0A7J9BE28</accession>
<sequence length="203" mass="23466">MLPSNQKLIKEKALSKSNQARPVGKKKRHVEASYASEDEDTTFTLEWNDCRRNITDALIYYKNLRKDKGLRDRFSNQHKMSLEQDRCCGLALDGRVANILKRGIDYISSVEGKTLAISIVNSCRCDRGIISKVHCPNLTYTKEGEKRHQMLKGGNLALKNTIHYKKTCEGDAFDKEIESSFSMYKFQLDMLEDQQYDSKWKQK</sequence>
<name>A0A7J9BE28_GOSGO</name>